<dbReference type="GeneID" id="24842568"/>
<organism evidence="2 3">
    <name type="scientific">Palaeococcus pacificus DY20341</name>
    <dbReference type="NCBI Taxonomy" id="1343739"/>
    <lineage>
        <taxon>Archaea</taxon>
        <taxon>Methanobacteriati</taxon>
        <taxon>Methanobacteriota</taxon>
        <taxon>Thermococci</taxon>
        <taxon>Thermococcales</taxon>
        <taxon>Thermococcaceae</taxon>
        <taxon>Palaeococcus</taxon>
    </lineage>
</organism>
<reference evidence="3" key="1">
    <citation type="submission" date="2013-06" db="EMBL/GenBank/DDBJ databases">
        <title>Complete Genome Sequence of Hyperthermophilic Palaeococcus pacificus DY20341T, Isolated from a Deep-Sea Hydrothermal Sediments.</title>
        <authorList>
            <person name="Zeng X."/>
            <person name="Shao Z."/>
        </authorList>
    </citation>
    <scope>NUCLEOTIDE SEQUENCE [LARGE SCALE GENOMIC DNA]</scope>
    <source>
        <strain evidence="3">DY20341</strain>
    </source>
</reference>
<dbReference type="SUPFAM" id="SSF53335">
    <property type="entry name" value="S-adenosyl-L-methionine-dependent methyltransferases"/>
    <property type="match status" value="1"/>
</dbReference>
<protein>
    <recommendedName>
        <fullName evidence="1">Methyltransferase type 11 domain-containing protein</fullName>
    </recommendedName>
</protein>
<dbReference type="EMBL" id="CP006019">
    <property type="protein sequence ID" value="AIF69848.1"/>
    <property type="molecule type" value="Genomic_DNA"/>
</dbReference>
<dbReference type="Proteomes" id="UP000027981">
    <property type="component" value="Chromosome"/>
</dbReference>
<dbReference type="InterPro" id="IPR013216">
    <property type="entry name" value="Methyltransf_11"/>
</dbReference>
<dbReference type="Pfam" id="PF08241">
    <property type="entry name" value="Methyltransf_11"/>
    <property type="match status" value="1"/>
</dbReference>
<dbReference type="HOGENOM" id="CLU_111961_0_0_2"/>
<dbReference type="STRING" id="1343739.PAP_07290"/>
<dbReference type="AlphaFoldDB" id="A0A075LZ57"/>
<keyword evidence="3" id="KW-1185">Reference proteome</keyword>
<dbReference type="GO" id="GO:0008757">
    <property type="term" value="F:S-adenosylmethionine-dependent methyltransferase activity"/>
    <property type="evidence" value="ECO:0007669"/>
    <property type="project" value="InterPro"/>
</dbReference>
<evidence type="ECO:0000313" key="3">
    <source>
        <dbReference type="Proteomes" id="UP000027981"/>
    </source>
</evidence>
<dbReference type="RefSeq" id="WP_236626975.1">
    <property type="nucleotide sequence ID" value="NZ_CP006019.1"/>
</dbReference>
<name>A0A075LZ57_9EURY</name>
<dbReference type="Gene3D" id="3.40.50.150">
    <property type="entry name" value="Vaccinia Virus protein VP39"/>
    <property type="match status" value="1"/>
</dbReference>
<dbReference type="InterPro" id="IPR029063">
    <property type="entry name" value="SAM-dependent_MTases_sf"/>
</dbReference>
<evidence type="ECO:0000259" key="1">
    <source>
        <dbReference type="Pfam" id="PF08241"/>
    </source>
</evidence>
<dbReference type="PANTHER" id="PTHR42912">
    <property type="entry name" value="METHYLTRANSFERASE"/>
    <property type="match status" value="1"/>
</dbReference>
<gene>
    <name evidence="2" type="ORF">PAP_07290</name>
</gene>
<dbReference type="InterPro" id="IPR050508">
    <property type="entry name" value="Methyltransf_Superfamily"/>
</dbReference>
<evidence type="ECO:0000313" key="2">
    <source>
        <dbReference type="EMBL" id="AIF69848.1"/>
    </source>
</evidence>
<dbReference type="KEGG" id="ppac:PAP_07290"/>
<proteinExistence type="predicted"/>
<dbReference type="PANTHER" id="PTHR42912:SF95">
    <property type="entry name" value="METHYLTRANSFERASE TYPE 11 DOMAIN-CONTAINING PROTEIN"/>
    <property type="match status" value="1"/>
</dbReference>
<accession>A0A075LZ57</accession>
<dbReference type="CDD" id="cd02440">
    <property type="entry name" value="AdoMet_MTases"/>
    <property type="match status" value="1"/>
</dbReference>
<reference evidence="2 3" key="2">
    <citation type="journal article" date="2015" name="Genome Announc.">
        <title>Complete Genome Sequence of Hyperthermophilic Piezophilic Archaeon Palaeococcus pacificus DY20341T, Isolated from Deep-Sea Hydrothermal Sediments.</title>
        <authorList>
            <person name="Zeng X."/>
            <person name="Jebbar M."/>
            <person name="Shao Z."/>
        </authorList>
    </citation>
    <scope>NUCLEOTIDE SEQUENCE [LARGE SCALE GENOMIC DNA]</scope>
    <source>
        <strain evidence="2 3">DY20341</strain>
    </source>
</reference>
<feature type="domain" description="Methyltransferase type 11" evidence="1">
    <location>
        <begin position="49"/>
        <end position="139"/>
    </location>
</feature>
<sequence>MVFAMMEDKWNFDEWAQSYDEDVKQENWIHKDYKKVLKLVAEKAKGIVVDIGCGTGNILRVIKCEQYIGVEPSGEMRRVFKEKWGFEPVNGHFLDILLPAETADTVITTYAFHHVPDGEKENAIKEMLRVLKHDGKIVIGDVMFESEEEKRRIGEEDGIAGEIEDEYFATVEHLREICERLGLEFTFEQINRYVWIAEMKRTTR</sequence>
<dbReference type="eggNOG" id="arCOG01780">
    <property type="taxonomic scope" value="Archaea"/>
</dbReference>